<name>A0A445MT84_9BACT</name>
<protein>
    <recommendedName>
        <fullName evidence="2">Flagellar hook-length control protein-like C-terminal domain-containing protein</fullName>
    </recommendedName>
</protein>
<dbReference type="CDD" id="cd17470">
    <property type="entry name" value="T3SS_Flik_C"/>
    <property type="match status" value="1"/>
</dbReference>
<accession>A0A445MT84</accession>
<dbReference type="Pfam" id="PF02120">
    <property type="entry name" value="Flg_hook"/>
    <property type="match status" value="1"/>
</dbReference>
<proteinExistence type="predicted"/>
<dbReference type="AlphaFoldDB" id="A0A445MT84"/>
<dbReference type="EMBL" id="OJIN01000058">
    <property type="protein sequence ID" value="SPD72697.1"/>
    <property type="molecule type" value="Genomic_DNA"/>
</dbReference>
<evidence type="ECO:0000256" key="1">
    <source>
        <dbReference type="SAM" id="MobiDB-lite"/>
    </source>
</evidence>
<reference evidence="3" key="1">
    <citation type="submission" date="2018-01" db="EMBL/GenBank/DDBJ databases">
        <authorList>
            <person name="Regsiter A."/>
            <person name="William W."/>
        </authorList>
    </citation>
    <scope>NUCLEOTIDE SEQUENCE</scope>
    <source>
        <strain evidence="3">TRIP AH-1</strain>
    </source>
</reference>
<dbReference type="InterPro" id="IPR052563">
    <property type="entry name" value="FliK"/>
</dbReference>
<dbReference type="InterPro" id="IPR038610">
    <property type="entry name" value="FliK-like_C_sf"/>
</dbReference>
<evidence type="ECO:0000313" key="3">
    <source>
        <dbReference type="EMBL" id="SPD72697.1"/>
    </source>
</evidence>
<gene>
    <name evidence="3" type="ORF">PITCH_A1500011</name>
</gene>
<dbReference type="Gene3D" id="3.30.750.140">
    <property type="match status" value="1"/>
</dbReference>
<dbReference type="PANTHER" id="PTHR37533:SF2">
    <property type="entry name" value="FLAGELLAR HOOK-LENGTH CONTROL PROTEIN"/>
    <property type="match status" value="1"/>
</dbReference>
<dbReference type="InterPro" id="IPR021136">
    <property type="entry name" value="Flagellar_hook_control-like_C"/>
</dbReference>
<feature type="domain" description="Flagellar hook-length control protein-like C-terminal" evidence="2">
    <location>
        <begin position="530"/>
        <end position="607"/>
    </location>
</feature>
<dbReference type="PANTHER" id="PTHR37533">
    <property type="entry name" value="FLAGELLAR HOOK-LENGTH CONTROL PROTEIN"/>
    <property type="match status" value="1"/>
</dbReference>
<feature type="region of interest" description="Disordered" evidence="1">
    <location>
        <begin position="628"/>
        <end position="654"/>
    </location>
</feature>
<sequence>MEAGLPRKIELPEICLLEFSEKMNSNIKTNETAGLRNEDNQFQLTLINVSQCLRPNEIKTIAFENENNANQICQKGPSGVKLLNKKLVAGSDGVGVQVVSLMGLVGDNGFSMAGMGKFKSNEGDENIEISEQLSMLDLGALKMLIITHGNTIINENLSDGLSTQEATLCGKDGGDWSENKVLDDTSIGFKSDMAGKKDITENIMSVLSDNEARGNRKTIDCDPVCIMANNEDAVEISNKIPNIEINLVSNLHDKNKMNQVEDNNNDILHKVRAEYNDNKINKNIEDVSDATYLNENMSTKKALQKDVNITGHLREQVIIGDQGKRISEVAAGESNYEDFDCEGTTENSCPEGTGVSNGKIKDCDNPTSVLGKPLISEVINENSTNKLIRLKIQQGPLADKETVNFQKSETDQLSGNGDNENHKNNHQEMANKNLKEFDLKEQIRVSKRVRLGAEDIITSTSNNKIVINDEINSNKDVETVSEKNNECQFIGSRQSEIKSLDASNQTRFVQTNERTMQSNILSQIISRASSGLRNGLTSIEIRLKPESLGTLRMNISAENNQVSIKIVTEGQLVKEIIESNINLLKSEIQSHGLEVSKVEIVTDHDSGNNQSSHGKMKFSQFIAGKENIQQQGGNESEDSNPDERDIDGGINFFA</sequence>
<organism evidence="3">
    <name type="scientific">uncultured Desulfobacterium sp</name>
    <dbReference type="NCBI Taxonomy" id="201089"/>
    <lineage>
        <taxon>Bacteria</taxon>
        <taxon>Pseudomonadati</taxon>
        <taxon>Thermodesulfobacteriota</taxon>
        <taxon>Desulfobacteria</taxon>
        <taxon>Desulfobacterales</taxon>
        <taxon>Desulfobacteriaceae</taxon>
        <taxon>Desulfobacterium</taxon>
        <taxon>environmental samples</taxon>
    </lineage>
</organism>
<evidence type="ECO:0000259" key="2">
    <source>
        <dbReference type="Pfam" id="PF02120"/>
    </source>
</evidence>